<evidence type="ECO:0000259" key="1">
    <source>
        <dbReference type="PROSITE" id="PS51725"/>
    </source>
</evidence>
<keyword evidence="3" id="KW-1185">Reference proteome</keyword>
<dbReference type="InterPro" id="IPR007138">
    <property type="entry name" value="ABM_dom"/>
</dbReference>
<dbReference type="RefSeq" id="WP_086679508.1">
    <property type="nucleotide sequence ID" value="NZ_FNUJ01000002.1"/>
</dbReference>
<proteinExistence type="predicted"/>
<organism evidence="2 3">
    <name type="scientific">Amycolatopsis pretoriensis</name>
    <dbReference type="NCBI Taxonomy" id="218821"/>
    <lineage>
        <taxon>Bacteria</taxon>
        <taxon>Bacillati</taxon>
        <taxon>Actinomycetota</taxon>
        <taxon>Actinomycetes</taxon>
        <taxon>Pseudonocardiales</taxon>
        <taxon>Pseudonocardiaceae</taxon>
        <taxon>Amycolatopsis</taxon>
    </lineage>
</organism>
<dbReference type="EMBL" id="FNUJ01000002">
    <property type="protein sequence ID" value="SEF25110.1"/>
    <property type="molecule type" value="Genomic_DNA"/>
</dbReference>
<dbReference type="STRING" id="218821.SAMN05421837_1021010"/>
<gene>
    <name evidence="2" type="ORF">SAMN05421837_1021010</name>
</gene>
<feature type="domain" description="ABM" evidence="1">
    <location>
        <begin position="3"/>
        <end position="96"/>
    </location>
</feature>
<reference evidence="3" key="1">
    <citation type="submission" date="2016-10" db="EMBL/GenBank/DDBJ databases">
        <authorList>
            <person name="Varghese N."/>
            <person name="Submissions S."/>
        </authorList>
    </citation>
    <scope>NUCLEOTIDE SEQUENCE [LARGE SCALE GENOMIC DNA]</scope>
    <source>
        <strain evidence="3">DSM 44654</strain>
    </source>
</reference>
<dbReference type="Pfam" id="PF03992">
    <property type="entry name" value="ABM"/>
    <property type="match status" value="1"/>
</dbReference>
<accession>A0A1H5QG83</accession>
<dbReference type="PROSITE" id="PS51725">
    <property type="entry name" value="ABM"/>
    <property type="match status" value="1"/>
</dbReference>
<dbReference type="InterPro" id="IPR011008">
    <property type="entry name" value="Dimeric_a/b-barrel"/>
</dbReference>
<protein>
    <submittedName>
        <fullName evidence="2">Antibiotic biosynthesis monooxygenase</fullName>
    </submittedName>
</protein>
<dbReference type="GO" id="GO:0004497">
    <property type="term" value="F:monooxygenase activity"/>
    <property type="evidence" value="ECO:0007669"/>
    <property type="project" value="UniProtKB-KW"/>
</dbReference>
<evidence type="ECO:0000313" key="3">
    <source>
        <dbReference type="Proteomes" id="UP000198878"/>
    </source>
</evidence>
<sequence length="97" mass="10860">MTVIIAGPVYVEPADRDRFVAGHRIVVEEARRHPGCLDVSISPDPVEPGRVNIFEYWESAEVLDAWRAKAPRPQVRLPFEDGGVRKHVVARTSGPFD</sequence>
<keyword evidence="2" id="KW-0503">Monooxygenase</keyword>
<dbReference type="AlphaFoldDB" id="A0A1H5QG83"/>
<dbReference type="OrthoDB" id="287932at2"/>
<name>A0A1H5QG83_9PSEU</name>
<dbReference type="Proteomes" id="UP000198878">
    <property type="component" value="Unassembled WGS sequence"/>
</dbReference>
<dbReference type="Gene3D" id="3.30.70.100">
    <property type="match status" value="1"/>
</dbReference>
<keyword evidence="2" id="KW-0560">Oxidoreductase</keyword>
<evidence type="ECO:0000313" key="2">
    <source>
        <dbReference type="EMBL" id="SEF25110.1"/>
    </source>
</evidence>
<dbReference type="SUPFAM" id="SSF54909">
    <property type="entry name" value="Dimeric alpha+beta barrel"/>
    <property type="match status" value="1"/>
</dbReference>